<name>A0AAD6UCE6_9AGAR</name>
<gene>
    <name evidence="1" type="ORF">B0H15DRAFT_771941</name>
</gene>
<reference evidence="1" key="1">
    <citation type="submission" date="2023-03" db="EMBL/GenBank/DDBJ databases">
        <title>Massive genome expansion in bonnet fungi (Mycena s.s.) driven by repeated elements and novel gene families across ecological guilds.</title>
        <authorList>
            <consortium name="Lawrence Berkeley National Laboratory"/>
            <person name="Harder C.B."/>
            <person name="Miyauchi S."/>
            <person name="Viragh M."/>
            <person name="Kuo A."/>
            <person name="Thoen E."/>
            <person name="Andreopoulos B."/>
            <person name="Lu D."/>
            <person name="Skrede I."/>
            <person name="Drula E."/>
            <person name="Henrissat B."/>
            <person name="Morin E."/>
            <person name="Kohler A."/>
            <person name="Barry K."/>
            <person name="LaButti K."/>
            <person name="Morin E."/>
            <person name="Salamov A."/>
            <person name="Lipzen A."/>
            <person name="Mereny Z."/>
            <person name="Hegedus B."/>
            <person name="Baldrian P."/>
            <person name="Stursova M."/>
            <person name="Weitz H."/>
            <person name="Taylor A."/>
            <person name="Grigoriev I.V."/>
            <person name="Nagy L.G."/>
            <person name="Martin F."/>
            <person name="Kauserud H."/>
        </authorList>
    </citation>
    <scope>NUCLEOTIDE SEQUENCE</scope>
    <source>
        <strain evidence="1">CBHHK173m</strain>
    </source>
</reference>
<sequence>MLIFSSRNPLLIVDREHRIICAFLGTPEDPDWPSVVARAGEALKQAREEGLSVGAFAAADKCHRRGKFLSLAGGLSHGGGQKKPGMIVLSRHQRRLFQNLLKNKDVRRICGFQSSGFRTFGPKMFKQYVLALKPLFEHLPELEHIFTNSVYPAITFNLGPDSVTFEHLDFNNNPFGWCGITSAGDFDAKRGAHIHLKQLKLVVEFPSGASTLIPSAVVDHGNTPLGSGETRYSITQYAAGGLFRFVQYGMKTAKELMAQEEGAGMKNMVDGAPGERAQWGVDLFSKEDELAADHAAVFGDMHF</sequence>
<dbReference type="AlphaFoldDB" id="A0AAD6UCE6"/>
<dbReference type="Proteomes" id="UP001222325">
    <property type="component" value="Unassembled WGS sequence"/>
</dbReference>
<accession>A0AAD6UCE6</accession>
<dbReference type="Gene3D" id="3.60.130.30">
    <property type="match status" value="1"/>
</dbReference>
<evidence type="ECO:0000313" key="1">
    <source>
        <dbReference type="EMBL" id="KAJ7098745.1"/>
    </source>
</evidence>
<comment type="caution">
    <text evidence="1">The sequence shown here is derived from an EMBL/GenBank/DDBJ whole genome shotgun (WGS) entry which is preliminary data.</text>
</comment>
<protein>
    <submittedName>
        <fullName evidence="1">Uncharacterized protein</fullName>
    </submittedName>
</protein>
<proteinExistence type="predicted"/>
<dbReference type="EMBL" id="JARJCN010000008">
    <property type="protein sequence ID" value="KAJ7098745.1"/>
    <property type="molecule type" value="Genomic_DNA"/>
</dbReference>
<organism evidence="1 2">
    <name type="scientific">Mycena belliarum</name>
    <dbReference type="NCBI Taxonomy" id="1033014"/>
    <lineage>
        <taxon>Eukaryota</taxon>
        <taxon>Fungi</taxon>
        <taxon>Dikarya</taxon>
        <taxon>Basidiomycota</taxon>
        <taxon>Agaricomycotina</taxon>
        <taxon>Agaricomycetes</taxon>
        <taxon>Agaricomycetidae</taxon>
        <taxon>Agaricales</taxon>
        <taxon>Marasmiineae</taxon>
        <taxon>Mycenaceae</taxon>
        <taxon>Mycena</taxon>
    </lineage>
</organism>
<evidence type="ECO:0000313" key="2">
    <source>
        <dbReference type="Proteomes" id="UP001222325"/>
    </source>
</evidence>
<keyword evidence="2" id="KW-1185">Reference proteome</keyword>